<accession>A0A7W8DJB0</accession>
<dbReference type="NCBIfam" id="TIGR01845">
    <property type="entry name" value="outer_NodT"/>
    <property type="match status" value="1"/>
</dbReference>
<sequence>MTMHFRSLLPVLLLSSCSVGPDFKLPEVLMPSKWKNGGSQVSTADIPVPGEWWKLFGSSELNKLVDNAMTNNQQLRGALARVETARALVGVQQASWFPTLNMRDGMQYERLSQSSFGANLPPGVTLPKLQRRRYQSLLEESWEVDIWGRVRRAVEGSKAAQFGALETVSAQRLTIAAEVARLYFLAHSLDLQIDVVISTQNWREEALKLQESRFKGGLANEMDVARAKTELELARNDLAALERQRGNAENALAVICGEIPSNFKLAKKSSMPQPPRVPGGLPGTLLQRRPDIRAAEQKMREANAKIGVAKASFYPAFSVNGSGGLESIGTFAFFDQRSRIMTIGPSMTLPIFQGGKLRANLASAKAGYEETLNNYKQTILVALQEVEDSMLDASAYDKQSKALDAAIAAAQETQRLAELRYQKGLASYFEVVDANRTVLNAKLLAAQVQGQRLMASVAMLKALGGGWK</sequence>
<dbReference type="Pfam" id="PF02321">
    <property type="entry name" value="OEP"/>
    <property type="match status" value="2"/>
</dbReference>
<feature type="region of interest" description="Disordered" evidence="4">
    <location>
        <begin position="267"/>
        <end position="286"/>
    </location>
</feature>
<dbReference type="Gene3D" id="1.20.1600.10">
    <property type="entry name" value="Outer membrane efflux proteins (OEP)"/>
    <property type="match status" value="1"/>
</dbReference>
<dbReference type="RefSeq" id="WP_184338877.1">
    <property type="nucleotide sequence ID" value="NZ_JACHIG010000002.1"/>
</dbReference>
<keyword evidence="2" id="KW-0449">Lipoprotein</keyword>
<keyword evidence="2" id="KW-0812">Transmembrane</keyword>
<dbReference type="Gene3D" id="2.20.200.10">
    <property type="entry name" value="Outer membrane efflux proteins (OEP)"/>
    <property type="match status" value="1"/>
</dbReference>
<dbReference type="AlphaFoldDB" id="A0A7W8DJB0"/>
<keyword evidence="2" id="KW-0564">Palmitate</keyword>
<protein>
    <submittedName>
        <fullName evidence="5">Multidrug efflux system outer membrane protein</fullName>
    </submittedName>
</protein>
<dbReference type="SUPFAM" id="SSF56954">
    <property type="entry name" value="Outer membrane efflux proteins (OEP)"/>
    <property type="match status" value="1"/>
</dbReference>
<keyword evidence="2" id="KW-0472">Membrane</keyword>
<organism evidence="5 6">
    <name type="scientific">Prosthecobacter vanneervenii</name>
    <dbReference type="NCBI Taxonomy" id="48466"/>
    <lineage>
        <taxon>Bacteria</taxon>
        <taxon>Pseudomonadati</taxon>
        <taxon>Verrucomicrobiota</taxon>
        <taxon>Verrucomicrobiia</taxon>
        <taxon>Verrucomicrobiales</taxon>
        <taxon>Verrucomicrobiaceae</taxon>
        <taxon>Prosthecobacter</taxon>
    </lineage>
</organism>
<dbReference type="PANTHER" id="PTHR30203:SF33">
    <property type="entry name" value="BLR4455 PROTEIN"/>
    <property type="match status" value="1"/>
</dbReference>
<reference evidence="5 6" key="1">
    <citation type="submission" date="2020-08" db="EMBL/GenBank/DDBJ databases">
        <title>Genomic Encyclopedia of Type Strains, Phase IV (KMG-IV): sequencing the most valuable type-strain genomes for metagenomic binning, comparative biology and taxonomic classification.</title>
        <authorList>
            <person name="Goeker M."/>
        </authorList>
    </citation>
    <scope>NUCLEOTIDE SEQUENCE [LARGE SCALE GENOMIC DNA]</scope>
    <source>
        <strain evidence="5 6">DSM 12252</strain>
    </source>
</reference>
<dbReference type="GO" id="GO:0015562">
    <property type="term" value="F:efflux transmembrane transporter activity"/>
    <property type="evidence" value="ECO:0007669"/>
    <property type="project" value="InterPro"/>
</dbReference>
<evidence type="ECO:0000256" key="1">
    <source>
        <dbReference type="ARBA" id="ARBA00007613"/>
    </source>
</evidence>
<dbReference type="PANTHER" id="PTHR30203">
    <property type="entry name" value="OUTER MEMBRANE CATION EFFLUX PROTEIN"/>
    <property type="match status" value="1"/>
</dbReference>
<feature type="coiled-coil region" evidence="3">
    <location>
        <begin position="224"/>
        <end position="251"/>
    </location>
</feature>
<evidence type="ECO:0000313" key="5">
    <source>
        <dbReference type="EMBL" id="MBB5031953.1"/>
    </source>
</evidence>
<evidence type="ECO:0000313" key="6">
    <source>
        <dbReference type="Proteomes" id="UP000590740"/>
    </source>
</evidence>
<comment type="similarity">
    <text evidence="1 2">Belongs to the outer membrane factor (OMF) (TC 1.B.17) family.</text>
</comment>
<gene>
    <name evidence="5" type="ORF">HNQ65_001521</name>
</gene>
<dbReference type="InterPro" id="IPR003423">
    <property type="entry name" value="OMP_efflux"/>
</dbReference>
<dbReference type="EMBL" id="JACHIG010000002">
    <property type="protein sequence ID" value="MBB5031953.1"/>
    <property type="molecule type" value="Genomic_DNA"/>
</dbReference>
<proteinExistence type="inferred from homology"/>
<dbReference type="Proteomes" id="UP000590740">
    <property type="component" value="Unassembled WGS sequence"/>
</dbReference>
<dbReference type="PROSITE" id="PS51257">
    <property type="entry name" value="PROKAR_LIPOPROTEIN"/>
    <property type="match status" value="1"/>
</dbReference>
<keyword evidence="6" id="KW-1185">Reference proteome</keyword>
<evidence type="ECO:0000256" key="4">
    <source>
        <dbReference type="SAM" id="MobiDB-lite"/>
    </source>
</evidence>
<dbReference type="InterPro" id="IPR010131">
    <property type="entry name" value="MdtP/NodT-like"/>
</dbReference>
<evidence type="ECO:0000256" key="2">
    <source>
        <dbReference type="RuleBase" id="RU362097"/>
    </source>
</evidence>
<dbReference type="GO" id="GO:0005886">
    <property type="term" value="C:plasma membrane"/>
    <property type="evidence" value="ECO:0007669"/>
    <property type="project" value="UniProtKB-SubCell"/>
</dbReference>
<evidence type="ECO:0000256" key="3">
    <source>
        <dbReference type="SAM" id="Coils"/>
    </source>
</evidence>
<name>A0A7W8DJB0_9BACT</name>
<comment type="subcellular location">
    <subcellularLocation>
        <location evidence="2">Cell membrane</location>
        <topology evidence="2">Lipid-anchor</topology>
    </subcellularLocation>
</comment>
<keyword evidence="3" id="KW-0175">Coiled coil</keyword>
<comment type="caution">
    <text evidence="5">The sequence shown here is derived from an EMBL/GenBank/DDBJ whole genome shotgun (WGS) entry which is preliminary data.</text>
</comment>
<keyword evidence="2" id="KW-1134">Transmembrane beta strand</keyword>